<dbReference type="Proteomes" id="UP000637383">
    <property type="component" value="Unassembled WGS sequence"/>
</dbReference>
<evidence type="ECO:0000313" key="10">
    <source>
        <dbReference type="Proteomes" id="UP000637383"/>
    </source>
</evidence>
<dbReference type="PROSITE" id="PS00086">
    <property type="entry name" value="CYTOCHROME_P450"/>
    <property type="match status" value="1"/>
</dbReference>
<keyword evidence="4 7" id="KW-0560">Oxidoreductase</keyword>
<dbReference type="Pfam" id="PF00067">
    <property type="entry name" value="p450"/>
    <property type="match status" value="1"/>
</dbReference>
<organism evidence="9 10">
    <name type="scientific">Nostoc paludosum FACHB-159</name>
    <dbReference type="NCBI Taxonomy" id="2692908"/>
    <lineage>
        <taxon>Bacteria</taxon>
        <taxon>Bacillati</taxon>
        <taxon>Cyanobacteriota</taxon>
        <taxon>Cyanophyceae</taxon>
        <taxon>Nostocales</taxon>
        <taxon>Nostocaceae</taxon>
        <taxon>Nostoc</taxon>
    </lineage>
</organism>
<keyword evidence="3 7" id="KW-0479">Metal-binding</keyword>
<keyword evidence="8" id="KW-0812">Transmembrane</keyword>
<keyword evidence="8" id="KW-1133">Transmembrane helix</keyword>
<comment type="caution">
    <text evidence="9">The sequence shown here is derived from an EMBL/GenBank/DDBJ whole genome shotgun (WGS) entry which is preliminary data.</text>
</comment>
<dbReference type="InterPro" id="IPR002401">
    <property type="entry name" value="Cyt_P450_E_grp-I"/>
</dbReference>
<dbReference type="EMBL" id="JACJTU010000066">
    <property type="protein sequence ID" value="MBD2739040.1"/>
    <property type="molecule type" value="Genomic_DNA"/>
</dbReference>
<evidence type="ECO:0000256" key="1">
    <source>
        <dbReference type="ARBA" id="ARBA00010617"/>
    </source>
</evidence>
<feature type="transmembrane region" description="Helical" evidence="8">
    <location>
        <begin position="254"/>
        <end position="276"/>
    </location>
</feature>
<feature type="transmembrane region" description="Helical" evidence="8">
    <location>
        <begin position="167"/>
        <end position="188"/>
    </location>
</feature>
<dbReference type="InterPro" id="IPR017972">
    <property type="entry name" value="Cyt_P450_CS"/>
</dbReference>
<keyword evidence="10" id="KW-1185">Reference proteome</keyword>
<dbReference type="InterPro" id="IPR001128">
    <property type="entry name" value="Cyt_P450"/>
</dbReference>
<evidence type="ECO:0000313" key="9">
    <source>
        <dbReference type="EMBL" id="MBD2739040.1"/>
    </source>
</evidence>
<evidence type="ECO:0000256" key="5">
    <source>
        <dbReference type="ARBA" id="ARBA00023004"/>
    </source>
</evidence>
<proteinExistence type="inferred from homology"/>
<keyword evidence="2 7" id="KW-0349">Heme</keyword>
<dbReference type="Gene3D" id="1.10.630.10">
    <property type="entry name" value="Cytochrome P450"/>
    <property type="match status" value="1"/>
</dbReference>
<dbReference type="PRINTS" id="PR00385">
    <property type="entry name" value="P450"/>
</dbReference>
<dbReference type="PANTHER" id="PTHR24291:SF50">
    <property type="entry name" value="BIFUNCTIONAL ALBAFLAVENONE MONOOXYGENASE_TERPENE SYNTHASE"/>
    <property type="match status" value="1"/>
</dbReference>
<protein>
    <submittedName>
        <fullName evidence="9">Cytochrome P450</fullName>
    </submittedName>
</protein>
<reference evidence="9 10" key="1">
    <citation type="journal article" date="2020" name="ISME J.">
        <title>Comparative genomics reveals insights into cyanobacterial evolution and habitat adaptation.</title>
        <authorList>
            <person name="Chen M.Y."/>
            <person name="Teng W.K."/>
            <person name="Zhao L."/>
            <person name="Hu C.X."/>
            <person name="Zhou Y.K."/>
            <person name="Han B.P."/>
            <person name="Song L.R."/>
            <person name="Shu W.S."/>
        </authorList>
    </citation>
    <scope>NUCLEOTIDE SEQUENCE [LARGE SCALE GENOMIC DNA]</scope>
    <source>
        <strain evidence="9 10">FACHB-159</strain>
    </source>
</reference>
<evidence type="ECO:0000256" key="8">
    <source>
        <dbReference type="SAM" id="Phobius"/>
    </source>
</evidence>
<keyword evidence="8" id="KW-0472">Membrane</keyword>
<comment type="similarity">
    <text evidence="1 7">Belongs to the cytochrome P450 family.</text>
</comment>
<gene>
    <name evidence="9" type="ORF">H6H03_35125</name>
</gene>
<evidence type="ECO:0000256" key="4">
    <source>
        <dbReference type="ARBA" id="ARBA00023002"/>
    </source>
</evidence>
<evidence type="ECO:0000256" key="3">
    <source>
        <dbReference type="ARBA" id="ARBA00022723"/>
    </source>
</evidence>
<evidence type="ECO:0000256" key="7">
    <source>
        <dbReference type="RuleBase" id="RU000461"/>
    </source>
</evidence>
<sequence length="458" mass="52472">MKLDNPPHKLSFSELFQWGRRPTDLLDAYTQRYGDIFTIQLPGEKPITIISHPQALEDILTAPLGTFAAGVGNEMFRPVMGDNSLMLLDGKAHQRQRKLLVPPYHGERMRLYGSLICELAEQMMMSWKVGTSVELSSCMREVSLNALLNVVFGLTKSDRSEKLREKLLLLVGVGTSAYFTFPLFFPALQKDWGAWSPWGRFLRLQKEVDELLYAEIAERRQNFQSERTDILSLLLAARDEEGQSMSDRELRDELITLLLVGYDTASTALMWALYWIHKVPEIQQKLLAEIDTVSDLSNVKAIAQLPYLTATCQETLRITPAIILAFMRVAQAPFETMGYEFPVGSRIYPNIYSTHRNQEVYSNPQQFQPERFLNRQYSSYEYLPFGGGNRMCVGNAFAMYLMKLVIFTILSRYQLTLTDTRPVNFIRRGPGIEPSRSINLLVTERRYRQSNVFVNAVS</sequence>
<dbReference type="RefSeq" id="WP_190959550.1">
    <property type="nucleotide sequence ID" value="NZ_JACJTU010000066.1"/>
</dbReference>
<evidence type="ECO:0000256" key="2">
    <source>
        <dbReference type="ARBA" id="ARBA00022617"/>
    </source>
</evidence>
<evidence type="ECO:0000256" key="6">
    <source>
        <dbReference type="ARBA" id="ARBA00023033"/>
    </source>
</evidence>
<dbReference type="InterPro" id="IPR036396">
    <property type="entry name" value="Cyt_P450_sf"/>
</dbReference>
<keyword evidence="5 7" id="KW-0408">Iron</keyword>
<name>A0ABR8KHL6_9NOSO</name>
<keyword evidence="6 7" id="KW-0503">Monooxygenase</keyword>
<dbReference type="InterPro" id="IPR050196">
    <property type="entry name" value="Cytochrome_P450_Monoox"/>
</dbReference>
<dbReference type="CDD" id="cd11053">
    <property type="entry name" value="CYP110-like"/>
    <property type="match status" value="1"/>
</dbReference>
<dbReference type="SUPFAM" id="SSF48264">
    <property type="entry name" value="Cytochrome P450"/>
    <property type="match status" value="1"/>
</dbReference>
<accession>A0ABR8KHL6</accession>
<dbReference type="PANTHER" id="PTHR24291">
    <property type="entry name" value="CYTOCHROME P450 FAMILY 4"/>
    <property type="match status" value="1"/>
</dbReference>
<dbReference type="PRINTS" id="PR00463">
    <property type="entry name" value="EP450I"/>
</dbReference>